<evidence type="ECO:0000313" key="1">
    <source>
        <dbReference type="EMBL" id="JAH74127.1"/>
    </source>
</evidence>
<reference evidence="1" key="2">
    <citation type="journal article" date="2015" name="Fish Shellfish Immunol.">
        <title>Early steps in the European eel (Anguilla anguilla)-Vibrio vulnificus interaction in the gills: Role of the RtxA13 toxin.</title>
        <authorList>
            <person name="Callol A."/>
            <person name="Pajuelo D."/>
            <person name="Ebbesson L."/>
            <person name="Teles M."/>
            <person name="MacKenzie S."/>
            <person name="Amaro C."/>
        </authorList>
    </citation>
    <scope>NUCLEOTIDE SEQUENCE</scope>
</reference>
<reference evidence="1" key="1">
    <citation type="submission" date="2014-11" db="EMBL/GenBank/DDBJ databases">
        <authorList>
            <person name="Amaro Gonzalez C."/>
        </authorList>
    </citation>
    <scope>NUCLEOTIDE SEQUENCE</scope>
</reference>
<name>A0A0E9V7V2_ANGAN</name>
<dbReference type="EMBL" id="GBXM01034450">
    <property type="protein sequence ID" value="JAH74127.1"/>
    <property type="molecule type" value="Transcribed_RNA"/>
</dbReference>
<accession>A0A0E9V7V2</accession>
<proteinExistence type="predicted"/>
<organism evidence="1">
    <name type="scientific">Anguilla anguilla</name>
    <name type="common">European freshwater eel</name>
    <name type="synonym">Muraena anguilla</name>
    <dbReference type="NCBI Taxonomy" id="7936"/>
    <lineage>
        <taxon>Eukaryota</taxon>
        <taxon>Metazoa</taxon>
        <taxon>Chordata</taxon>
        <taxon>Craniata</taxon>
        <taxon>Vertebrata</taxon>
        <taxon>Euteleostomi</taxon>
        <taxon>Actinopterygii</taxon>
        <taxon>Neopterygii</taxon>
        <taxon>Teleostei</taxon>
        <taxon>Anguilliformes</taxon>
        <taxon>Anguillidae</taxon>
        <taxon>Anguilla</taxon>
    </lineage>
</organism>
<protein>
    <submittedName>
        <fullName evidence="1">Uncharacterized protein</fullName>
    </submittedName>
</protein>
<sequence>MTYKQFINIYGNVCPLQKFNQLIAALPQQWKREIRKGNGQELVCRPHIKNYNWLKKRTINREMYTFYLRSKTLTATPYKILDSWEYMLDLPIAWQQVFNLTYKTTIDSSIRFFQFKLLYKLCLGGLIINENVQCKR</sequence>
<dbReference type="AlphaFoldDB" id="A0A0E9V7V2"/>